<dbReference type="AlphaFoldDB" id="A0A9X1W3S4"/>
<gene>
    <name evidence="1" type="ORF">MST27_15015</name>
</gene>
<proteinExistence type="predicted"/>
<reference evidence="1" key="1">
    <citation type="submission" date="2022-03" db="EMBL/GenBank/DDBJ databases">
        <title>Pseudomonas marianensis sp. nov., a marine bacterium isolated from deep-sea sediments of the Mariana Trench.</title>
        <authorList>
            <person name="Wei Y."/>
        </authorList>
    </citation>
    <scope>NUCLEOTIDE SEQUENCE</scope>
    <source>
        <strain evidence="1">PS1</strain>
    </source>
</reference>
<evidence type="ECO:0000313" key="2">
    <source>
        <dbReference type="Proteomes" id="UP001139682"/>
    </source>
</evidence>
<protein>
    <submittedName>
        <fullName evidence="1">Uncharacterized protein</fullName>
    </submittedName>
</protein>
<dbReference type="EMBL" id="JALGRD010000008">
    <property type="protein sequence ID" value="MCJ0974681.1"/>
    <property type="molecule type" value="Genomic_DNA"/>
</dbReference>
<comment type="caution">
    <text evidence="1">The sequence shown here is derived from an EMBL/GenBank/DDBJ whole genome shotgun (WGS) entry which is preliminary data.</text>
</comment>
<dbReference type="Proteomes" id="UP001139682">
    <property type="component" value="Unassembled WGS sequence"/>
</dbReference>
<dbReference type="RefSeq" id="WP_243606751.1">
    <property type="nucleotide sequence ID" value="NZ_JALGRD010000008.1"/>
</dbReference>
<name>A0A9X1W3S4_9GAMM</name>
<accession>A0A9X1W3S4</accession>
<organism evidence="1 2">
    <name type="scientific">Stutzerimonas marianensis</name>
    <dbReference type="NCBI Taxonomy" id="2929513"/>
    <lineage>
        <taxon>Bacteria</taxon>
        <taxon>Pseudomonadati</taxon>
        <taxon>Pseudomonadota</taxon>
        <taxon>Gammaproteobacteria</taxon>
        <taxon>Pseudomonadales</taxon>
        <taxon>Pseudomonadaceae</taxon>
        <taxon>Stutzerimonas</taxon>
    </lineage>
</organism>
<keyword evidence="2" id="KW-1185">Reference proteome</keyword>
<evidence type="ECO:0000313" key="1">
    <source>
        <dbReference type="EMBL" id="MCJ0974681.1"/>
    </source>
</evidence>
<sequence length="54" mass="5957">MIGRIRQRAGAVLRRSARWQVAPAECPSDRLRLSILSKPGYDGVTFGFDPGETP</sequence>